<dbReference type="GO" id="GO:0061630">
    <property type="term" value="F:ubiquitin protein ligase activity"/>
    <property type="evidence" value="ECO:0007669"/>
    <property type="project" value="TreeGrafter"/>
</dbReference>
<dbReference type="InterPro" id="IPR047153">
    <property type="entry name" value="TRIM45/56/19-like"/>
</dbReference>
<organism evidence="6 7">
    <name type="scientific">Mizuhopecten yessoensis</name>
    <name type="common">Japanese scallop</name>
    <name type="synonym">Patinopecten yessoensis</name>
    <dbReference type="NCBI Taxonomy" id="6573"/>
    <lineage>
        <taxon>Eukaryota</taxon>
        <taxon>Metazoa</taxon>
        <taxon>Spiralia</taxon>
        <taxon>Lophotrochozoa</taxon>
        <taxon>Mollusca</taxon>
        <taxon>Bivalvia</taxon>
        <taxon>Autobranchia</taxon>
        <taxon>Pteriomorphia</taxon>
        <taxon>Pectinida</taxon>
        <taxon>Pectinoidea</taxon>
        <taxon>Pectinidae</taxon>
        <taxon>Mizuhopecten</taxon>
    </lineage>
</organism>
<dbReference type="InterPro" id="IPR017907">
    <property type="entry name" value="Znf_RING_CS"/>
</dbReference>
<proteinExistence type="predicted"/>
<reference evidence="6 7" key="1">
    <citation type="journal article" date="2017" name="Nat. Ecol. Evol.">
        <title>Scallop genome provides insights into evolution of bilaterian karyotype and development.</title>
        <authorList>
            <person name="Wang S."/>
            <person name="Zhang J."/>
            <person name="Jiao W."/>
            <person name="Li J."/>
            <person name="Xun X."/>
            <person name="Sun Y."/>
            <person name="Guo X."/>
            <person name="Huan P."/>
            <person name="Dong B."/>
            <person name="Zhang L."/>
            <person name="Hu X."/>
            <person name="Sun X."/>
            <person name="Wang J."/>
            <person name="Zhao C."/>
            <person name="Wang Y."/>
            <person name="Wang D."/>
            <person name="Huang X."/>
            <person name="Wang R."/>
            <person name="Lv J."/>
            <person name="Li Y."/>
            <person name="Zhang Z."/>
            <person name="Liu B."/>
            <person name="Lu W."/>
            <person name="Hui Y."/>
            <person name="Liang J."/>
            <person name="Zhou Z."/>
            <person name="Hou R."/>
            <person name="Li X."/>
            <person name="Liu Y."/>
            <person name="Li H."/>
            <person name="Ning X."/>
            <person name="Lin Y."/>
            <person name="Zhao L."/>
            <person name="Xing Q."/>
            <person name="Dou J."/>
            <person name="Li Y."/>
            <person name="Mao J."/>
            <person name="Guo H."/>
            <person name="Dou H."/>
            <person name="Li T."/>
            <person name="Mu C."/>
            <person name="Jiang W."/>
            <person name="Fu Q."/>
            <person name="Fu X."/>
            <person name="Miao Y."/>
            <person name="Liu J."/>
            <person name="Yu Q."/>
            <person name="Li R."/>
            <person name="Liao H."/>
            <person name="Li X."/>
            <person name="Kong Y."/>
            <person name="Jiang Z."/>
            <person name="Chourrout D."/>
            <person name="Li R."/>
            <person name="Bao Z."/>
        </authorList>
    </citation>
    <scope>NUCLEOTIDE SEQUENCE [LARGE SCALE GENOMIC DNA]</scope>
    <source>
        <strain evidence="6 7">PY_sf001</strain>
    </source>
</reference>
<gene>
    <name evidence="6" type="ORF">KP79_PYT11549</name>
</gene>
<sequence>MDLDNLENQIGGHLLQQLKCCICMEIYNDPTALPCGHTFCYNCLLDLAKHKKRQVKNPFLLMETNVPCPNCRCGIAYTNLMTKTNGVVPNFVLMSIIESYQQMRQPRSQVDASTNTETFALTGLRIDEMSSELDSLMIATKAKTSILQGCKDEIDCIRMENQNYIENQLALRSQNNACQTNELYNELKSVTGSSKERVAPPPVFPVQPFYHNDPGVIDPAILSIGNNLNIYPPPFQMIPYNTSSWQTHPEC</sequence>
<keyword evidence="3" id="KW-0862">Zinc</keyword>
<name>A0A210QWV3_MIZYE</name>
<keyword evidence="2 4" id="KW-0863">Zinc-finger</keyword>
<evidence type="ECO:0000259" key="5">
    <source>
        <dbReference type="PROSITE" id="PS50089"/>
    </source>
</evidence>
<dbReference type="Proteomes" id="UP000242188">
    <property type="component" value="Unassembled WGS sequence"/>
</dbReference>
<evidence type="ECO:0000256" key="4">
    <source>
        <dbReference type="PROSITE-ProRule" id="PRU00175"/>
    </source>
</evidence>
<keyword evidence="7" id="KW-1185">Reference proteome</keyword>
<dbReference type="SUPFAM" id="SSF57850">
    <property type="entry name" value="RING/U-box"/>
    <property type="match status" value="1"/>
</dbReference>
<dbReference type="PANTHER" id="PTHR25462:SF296">
    <property type="entry name" value="MEIOTIC P26, ISOFORM F"/>
    <property type="match status" value="1"/>
</dbReference>
<evidence type="ECO:0000313" key="6">
    <source>
        <dbReference type="EMBL" id="OWF53227.1"/>
    </source>
</evidence>
<dbReference type="PROSITE" id="PS50089">
    <property type="entry name" value="ZF_RING_2"/>
    <property type="match status" value="1"/>
</dbReference>
<dbReference type="InterPro" id="IPR027370">
    <property type="entry name" value="Znf-RING_euk"/>
</dbReference>
<dbReference type="PROSITE" id="PS00518">
    <property type="entry name" value="ZF_RING_1"/>
    <property type="match status" value="1"/>
</dbReference>
<dbReference type="GO" id="GO:0008270">
    <property type="term" value="F:zinc ion binding"/>
    <property type="evidence" value="ECO:0007669"/>
    <property type="project" value="UniProtKB-KW"/>
</dbReference>
<evidence type="ECO:0000256" key="3">
    <source>
        <dbReference type="ARBA" id="ARBA00022833"/>
    </source>
</evidence>
<evidence type="ECO:0000256" key="1">
    <source>
        <dbReference type="ARBA" id="ARBA00022723"/>
    </source>
</evidence>
<dbReference type="OrthoDB" id="9416842at2759"/>
<protein>
    <submittedName>
        <fullName evidence="6">Tripartite motif-containing protein 59</fullName>
    </submittedName>
</protein>
<evidence type="ECO:0000256" key="2">
    <source>
        <dbReference type="ARBA" id="ARBA00022771"/>
    </source>
</evidence>
<dbReference type="Gene3D" id="3.30.40.10">
    <property type="entry name" value="Zinc/RING finger domain, C3HC4 (zinc finger)"/>
    <property type="match status" value="1"/>
</dbReference>
<dbReference type="InterPro" id="IPR013083">
    <property type="entry name" value="Znf_RING/FYVE/PHD"/>
</dbReference>
<evidence type="ECO:0000313" key="7">
    <source>
        <dbReference type="Proteomes" id="UP000242188"/>
    </source>
</evidence>
<dbReference type="InterPro" id="IPR001841">
    <property type="entry name" value="Znf_RING"/>
</dbReference>
<comment type="caution">
    <text evidence="6">The sequence shown here is derived from an EMBL/GenBank/DDBJ whole genome shotgun (WGS) entry which is preliminary data.</text>
</comment>
<dbReference type="PANTHER" id="PTHR25462">
    <property type="entry name" value="BONUS, ISOFORM C-RELATED"/>
    <property type="match status" value="1"/>
</dbReference>
<feature type="domain" description="RING-type" evidence="5">
    <location>
        <begin position="20"/>
        <end position="72"/>
    </location>
</feature>
<dbReference type="SMART" id="SM00184">
    <property type="entry name" value="RING"/>
    <property type="match status" value="1"/>
</dbReference>
<accession>A0A210QWV3</accession>
<keyword evidence="1" id="KW-0479">Metal-binding</keyword>
<dbReference type="EMBL" id="NEDP02001463">
    <property type="protein sequence ID" value="OWF53227.1"/>
    <property type="molecule type" value="Genomic_DNA"/>
</dbReference>
<dbReference type="Pfam" id="PF13445">
    <property type="entry name" value="zf-RING_UBOX"/>
    <property type="match status" value="1"/>
</dbReference>
<dbReference type="AlphaFoldDB" id="A0A210QWV3"/>